<dbReference type="EMBL" id="LR877167">
    <property type="protein sequence ID" value="CAD2221993.1"/>
    <property type="molecule type" value="Genomic_DNA"/>
</dbReference>
<sequence length="209" mass="24296">MISKYITYNKYISIEFSALTNEKDVSFLFHYSSLKKKKKKSYFYTFSGFYVHQILFRVEYLLPLRPVTGYIVHAPLHVLENNTHDFLEKLTRHKINEPNLAFGKFIVLTTVEHGEYLNALGLFHVSLSVKLFRHRGRPETGHVKRLCDVGNIGRLDHSLHHLSPVYYILLIIRIRDLHKVLQQLTVTGHIGRQHTVNHAAVRIGNIIAL</sequence>
<dbReference type="AlphaFoldDB" id="A0A7G2CU53"/>
<name>A0A7G2CU53_9TRYP</name>
<organism evidence="1 2">
    <name type="scientific">Angomonas deanei</name>
    <dbReference type="NCBI Taxonomy" id="59799"/>
    <lineage>
        <taxon>Eukaryota</taxon>
        <taxon>Discoba</taxon>
        <taxon>Euglenozoa</taxon>
        <taxon>Kinetoplastea</taxon>
        <taxon>Metakinetoplastina</taxon>
        <taxon>Trypanosomatida</taxon>
        <taxon>Trypanosomatidae</taxon>
        <taxon>Strigomonadinae</taxon>
        <taxon>Angomonas</taxon>
    </lineage>
</organism>
<accession>A0A7G2CU53</accession>
<protein>
    <submittedName>
        <fullName evidence="1">Uncharacterized protein</fullName>
    </submittedName>
</protein>
<evidence type="ECO:0000313" key="2">
    <source>
        <dbReference type="Proteomes" id="UP000515908"/>
    </source>
</evidence>
<dbReference type="OrthoDB" id="10658657at2759"/>
<gene>
    <name evidence="1" type="ORF">ADEAN_000953200</name>
</gene>
<dbReference type="Proteomes" id="UP000515908">
    <property type="component" value="Chromosome 23"/>
</dbReference>
<reference evidence="1 2" key="1">
    <citation type="submission" date="2020-08" db="EMBL/GenBank/DDBJ databases">
        <authorList>
            <person name="Newling K."/>
            <person name="Davey J."/>
            <person name="Forrester S."/>
        </authorList>
    </citation>
    <scope>NUCLEOTIDE SEQUENCE [LARGE SCALE GENOMIC DNA]</scope>
    <source>
        <strain evidence="2">Crithidia deanei Carvalho (ATCC PRA-265)</strain>
    </source>
</reference>
<proteinExistence type="predicted"/>
<keyword evidence="2" id="KW-1185">Reference proteome</keyword>
<evidence type="ECO:0000313" key="1">
    <source>
        <dbReference type="EMBL" id="CAD2221993.1"/>
    </source>
</evidence>
<dbReference type="VEuPathDB" id="TriTrypDB:ADEAN_000953200"/>